<dbReference type="InterPro" id="IPR001647">
    <property type="entry name" value="HTH_TetR"/>
</dbReference>
<dbReference type="EMBL" id="FTOM01000001">
    <property type="protein sequence ID" value="SIS53554.1"/>
    <property type="molecule type" value="Genomic_DNA"/>
</dbReference>
<feature type="DNA-binding region" description="H-T-H motif" evidence="4">
    <location>
        <begin position="93"/>
        <end position="112"/>
    </location>
</feature>
<evidence type="ECO:0000256" key="3">
    <source>
        <dbReference type="ARBA" id="ARBA00023163"/>
    </source>
</evidence>
<reference evidence="8" key="1">
    <citation type="submission" date="2017-01" db="EMBL/GenBank/DDBJ databases">
        <authorList>
            <person name="Varghese N."/>
            <person name="Submissions S."/>
        </authorList>
    </citation>
    <scope>NUCLEOTIDE SEQUENCE [LARGE SCALE GENOMIC DNA]</scope>
    <source>
        <strain evidence="8">DSM 18714</strain>
    </source>
</reference>
<dbReference type="Proteomes" id="UP000186098">
    <property type="component" value="Unassembled WGS sequence"/>
</dbReference>
<dbReference type="InterPro" id="IPR009057">
    <property type="entry name" value="Homeodomain-like_sf"/>
</dbReference>
<gene>
    <name evidence="7" type="ORF">SAMN05421795_101390</name>
</gene>
<dbReference type="InterPro" id="IPR050109">
    <property type="entry name" value="HTH-type_TetR-like_transc_reg"/>
</dbReference>
<dbReference type="PANTHER" id="PTHR30055">
    <property type="entry name" value="HTH-TYPE TRANSCRIPTIONAL REGULATOR RUTR"/>
    <property type="match status" value="1"/>
</dbReference>
<sequence length="282" mass="30104">MRRARRGGCAPPSAPRPSPATAWTLGGPAPPDMVAPMCPMDSPSPKPPLSAVPPPQVVDHRVRTAARRRANMRNRLIESALIVFAEKGLDGTVIDDVIRAAGVSRGTFYKYFVSVREVMVALSAELCDELLGFVDESLTGIEAPDARLALGTRLIINAAGDFPLFARFTQAAGLEAAGPNTLIYTYLPSHLEDGMRQGAFARMPLAVALDFITGAVIIAITRAGGHDAAAAYPRDMVRNLLRGLGVPAARVETLCALEPPDMHLPPESLLARAEIRARDLGR</sequence>
<dbReference type="PANTHER" id="PTHR30055:SF234">
    <property type="entry name" value="HTH-TYPE TRANSCRIPTIONAL REGULATOR BETI"/>
    <property type="match status" value="1"/>
</dbReference>
<keyword evidence="8" id="KW-1185">Reference proteome</keyword>
<evidence type="ECO:0000313" key="7">
    <source>
        <dbReference type="EMBL" id="SIS53554.1"/>
    </source>
</evidence>
<feature type="region of interest" description="Disordered" evidence="5">
    <location>
        <begin position="1"/>
        <end position="56"/>
    </location>
</feature>
<name>A0A1N7JWI1_9RHOB</name>
<proteinExistence type="predicted"/>
<accession>A0A1N7JWI1</accession>
<keyword evidence="3" id="KW-0804">Transcription</keyword>
<dbReference type="GO" id="GO:0003700">
    <property type="term" value="F:DNA-binding transcription factor activity"/>
    <property type="evidence" value="ECO:0007669"/>
    <property type="project" value="TreeGrafter"/>
</dbReference>
<dbReference type="AlphaFoldDB" id="A0A1N7JWI1"/>
<evidence type="ECO:0000259" key="6">
    <source>
        <dbReference type="PROSITE" id="PS50977"/>
    </source>
</evidence>
<feature type="compositionally biased region" description="Pro residues" evidence="5">
    <location>
        <begin position="42"/>
        <end position="56"/>
    </location>
</feature>
<organism evidence="7 8">
    <name type="scientific">Phaeovulum vinaykumarii</name>
    <dbReference type="NCBI Taxonomy" id="407234"/>
    <lineage>
        <taxon>Bacteria</taxon>
        <taxon>Pseudomonadati</taxon>
        <taxon>Pseudomonadota</taxon>
        <taxon>Alphaproteobacteria</taxon>
        <taxon>Rhodobacterales</taxon>
        <taxon>Paracoccaceae</taxon>
        <taxon>Phaeovulum</taxon>
    </lineage>
</organism>
<dbReference type="PROSITE" id="PS50977">
    <property type="entry name" value="HTH_TETR_2"/>
    <property type="match status" value="1"/>
</dbReference>
<evidence type="ECO:0000256" key="4">
    <source>
        <dbReference type="PROSITE-ProRule" id="PRU00335"/>
    </source>
</evidence>
<feature type="domain" description="HTH tetR-type" evidence="6">
    <location>
        <begin position="70"/>
        <end position="130"/>
    </location>
</feature>
<evidence type="ECO:0000313" key="8">
    <source>
        <dbReference type="Proteomes" id="UP000186098"/>
    </source>
</evidence>
<dbReference type="PRINTS" id="PR00455">
    <property type="entry name" value="HTHTETR"/>
</dbReference>
<protein>
    <submittedName>
        <fullName evidence="7">Transcriptional regulator, TetR family</fullName>
    </submittedName>
</protein>
<evidence type="ECO:0000256" key="5">
    <source>
        <dbReference type="SAM" id="MobiDB-lite"/>
    </source>
</evidence>
<evidence type="ECO:0000256" key="2">
    <source>
        <dbReference type="ARBA" id="ARBA00023125"/>
    </source>
</evidence>
<dbReference type="OrthoDB" id="9808189at2"/>
<dbReference type="GO" id="GO:0000976">
    <property type="term" value="F:transcription cis-regulatory region binding"/>
    <property type="evidence" value="ECO:0007669"/>
    <property type="project" value="TreeGrafter"/>
</dbReference>
<dbReference type="STRING" id="407234.SAMN05421795_101390"/>
<dbReference type="Gene3D" id="1.10.357.10">
    <property type="entry name" value="Tetracycline Repressor, domain 2"/>
    <property type="match status" value="1"/>
</dbReference>
<keyword evidence="1" id="KW-0805">Transcription regulation</keyword>
<dbReference type="SUPFAM" id="SSF46689">
    <property type="entry name" value="Homeodomain-like"/>
    <property type="match status" value="1"/>
</dbReference>
<evidence type="ECO:0000256" key="1">
    <source>
        <dbReference type="ARBA" id="ARBA00023015"/>
    </source>
</evidence>
<keyword evidence="2 4" id="KW-0238">DNA-binding</keyword>
<dbReference type="Pfam" id="PF00440">
    <property type="entry name" value="TetR_N"/>
    <property type="match status" value="1"/>
</dbReference>